<proteinExistence type="predicted"/>
<dbReference type="SUPFAM" id="SSF53474">
    <property type="entry name" value="alpha/beta-Hydrolases"/>
    <property type="match status" value="1"/>
</dbReference>
<name>A0ABP8TH16_9ACTN</name>
<dbReference type="EMBL" id="BAABHJ010000005">
    <property type="protein sequence ID" value="GAA4605536.1"/>
    <property type="molecule type" value="Genomic_DNA"/>
</dbReference>
<accession>A0ABP8TH16</accession>
<evidence type="ECO:0000259" key="1">
    <source>
        <dbReference type="Pfam" id="PF12697"/>
    </source>
</evidence>
<sequence>MPIMTTYVLVPGFWLGAWAWRTVAADLRGRGHDVHPLSLTGMGERAHLARPDTDLETHVTDVLNLIRYEDLRDVVLVGHSYAGAVVIPSVADRMPDRISRLVFIDSGPLPDGMSQAEFASPEEQARNAELVRTAGDGWRLPPPPWAQLAAGAAELPGGALERLEELSVPQPWATVTAPARLTGTWEKLPRLHVLCGFSVEQVRANIGIVPAFRHMAVDDGAYRELPGWHWPMFDRPAELAAILHEVA</sequence>
<feature type="domain" description="AB hydrolase-1" evidence="1">
    <location>
        <begin position="8"/>
        <end position="241"/>
    </location>
</feature>
<comment type="caution">
    <text evidence="2">The sequence shown here is derived from an EMBL/GenBank/DDBJ whole genome shotgun (WGS) entry which is preliminary data.</text>
</comment>
<evidence type="ECO:0000313" key="2">
    <source>
        <dbReference type="EMBL" id="GAA4605536.1"/>
    </source>
</evidence>
<keyword evidence="3" id="KW-1185">Reference proteome</keyword>
<dbReference type="PANTHER" id="PTHR10992:SF1086">
    <property type="entry name" value="AB HYDROLASE-1 DOMAIN-CONTAINING PROTEIN"/>
    <property type="match status" value="1"/>
</dbReference>
<dbReference type="Pfam" id="PF12697">
    <property type="entry name" value="Abhydrolase_6"/>
    <property type="match status" value="1"/>
</dbReference>
<protein>
    <recommendedName>
        <fullName evidence="1">AB hydrolase-1 domain-containing protein</fullName>
    </recommendedName>
</protein>
<dbReference type="InterPro" id="IPR029058">
    <property type="entry name" value="AB_hydrolase_fold"/>
</dbReference>
<dbReference type="InterPro" id="IPR000073">
    <property type="entry name" value="AB_hydrolase_1"/>
</dbReference>
<evidence type="ECO:0000313" key="3">
    <source>
        <dbReference type="Proteomes" id="UP001500212"/>
    </source>
</evidence>
<dbReference type="Gene3D" id="3.40.50.1820">
    <property type="entry name" value="alpha/beta hydrolase"/>
    <property type="match status" value="1"/>
</dbReference>
<dbReference type="Proteomes" id="UP001500212">
    <property type="component" value="Unassembled WGS sequence"/>
</dbReference>
<organism evidence="2 3">
    <name type="scientific">Actinoallomurus liliacearum</name>
    <dbReference type="NCBI Taxonomy" id="1080073"/>
    <lineage>
        <taxon>Bacteria</taxon>
        <taxon>Bacillati</taxon>
        <taxon>Actinomycetota</taxon>
        <taxon>Actinomycetes</taxon>
        <taxon>Streptosporangiales</taxon>
        <taxon>Thermomonosporaceae</taxon>
        <taxon>Actinoallomurus</taxon>
    </lineage>
</organism>
<reference evidence="3" key="1">
    <citation type="journal article" date="2019" name="Int. J. Syst. Evol. Microbiol.">
        <title>The Global Catalogue of Microorganisms (GCM) 10K type strain sequencing project: providing services to taxonomists for standard genome sequencing and annotation.</title>
        <authorList>
            <consortium name="The Broad Institute Genomics Platform"/>
            <consortium name="The Broad Institute Genome Sequencing Center for Infectious Disease"/>
            <person name="Wu L."/>
            <person name="Ma J."/>
        </authorList>
    </citation>
    <scope>NUCLEOTIDE SEQUENCE [LARGE SCALE GENOMIC DNA]</scope>
    <source>
        <strain evidence="3">JCM 17938</strain>
    </source>
</reference>
<gene>
    <name evidence="2" type="ORF">GCM10023195_19330</name>
</gene>
<dbReference type="InterPro" id="IPR045889">
    <property type="entry name" value="MES/HNL"/>
</dbReference>
<dbReference type="PANTHER" id="PTHR10992">
    <property type="entry name" value="METHYLESTERASE FAMILY MEMBER"/>
    <property type="match status" value="1"/>
</dbReference>